<dbReference type="KEGG" id="hbs:IPV69_08580"/>
<keyword evidence="2" id="KW-1133">Transmembrane helix</keyword>
<dbReference type="Proteomes" id="UP000593765">
    <property type="component" value="Chromosome"/>
</dbReference>
<evidence type="ECO:0000313" key="4">
    <source>
        <dbReference type="Proteomes" id="UP000593765"/>
    </source>
</evidence>
<dbReference type="RefSeq" id="WP_206294648.1">
    <property type="nucleotide sequence ID" value="NZ_CP063458.1"/>
</dbReference>
<name>A0A7M2X119_9BACT</name>
<dbReference type="InterPro" id="IPR012902">
    <property type="entry name" value="N_methyl_site"/>
</dbReference>
<dbReference type="EMBL" id="CP063458">
    <property type="protein sequence ID" value="QOV91393.1"/>
    <property type="molecule type" value="Genomic_DNA"/>
</dbReference>
<dbReference type="GO" id="GO:0015627">
    <property type="term" value="C:type II protein secretion system complex"/>
    <property type="evidence" value="ECO:0007669"/>
    <property type="project" value="InterPro"/>
</dbReference>
<dbReference type="AlphaFoldDB" id="A0A7M2X119"/>
<dbReference type="Gene3D" id="3.30.700.10">
    <property type="entry name" value="Glycoprotein, Type 4 Pilin"/>
    <property type="match status" value="1"/>
</dbReference>
<accession>A0A7M2X119</accession>
<dbReference type="GO" id="GO:0015628">
    <property type="term" value="P:protein secretion by the type II secretion system"/>
    <property type="evidence" value="ECO:0007669"/>
    <property type="project" value="InterPro"/>
</dbReference>
<dbReference type="InterPro" id="IPR045584">
    <property type="entry name" value="Pilin-like"/>
</dbReference>
<protein>
    <submittedName>
        <fullName evidence="3">Prepilin-type N-terminal cleavage/methylation domain-containing protein</fullName>
    </submittedName>
</protein>
<feature type="transmembrane region" description="Helical" evidence="2">
    <location>
        <begin position="21"/>
        <end position="43"/>
    </location>
</feature>
<dbReference type="Pfam" id="PF07963">
    <property type="entry name" value="N_methyl"/>
    <property type="match status" value="1"/>
</dbReference>
<keyword evidence="1" id="KW-0488">Methylation</keyword>
<dbReference type="InterPro" id="IPR000983">
    <property type="entry name" value="Bac_GSPG_pilin"/>
</dbReference>
<dbReference type="PROSITE" id="PS00409">
    <property type="entry name" value="PROKAR_NTER_METHYL"/>
    <property type="match status" value="1"/>
</dbReference>
<sequence>MSEVRVEALSLFPSRKSALRSGFTLVELLVVIGIIALLISILLPSLSKARQQGQKIKCLANIRSLQMAVIMYSNENKQYLPAVNWGKDATVNGKVPAGWLYPTNVTWPFTTPITTKELEQGSLYQYLKTPDVYRCPGHPTEMVIGKTDSVTSYLMNGSMNGFGRVTLYKITQFKSDETCFWEADERGNPFNDGSSFPDESFRPAGVGDSEAYAIRHGKYSTLGFIDGHAEAFPHDEILKLANEKNIKRNILWCVPFGVSALGV</sequence>
<evidence type="ECO:0000256" key="2">
    <source>
        <dbReference type="SAM" id="Phobius"/>
    </source>
</evidence>
<dbReference type="SUPFAM" id="SSF54523">
    <property type="entry name" value="Pili subunits"/>
    <property type="match status" value="1"/>
</dbReference>
<dbReference type="PANTHER" id="PTHR30093:SF2">
    <property type="entry name" value="TYPE II SECRETION SYSTEM PROTEIN H"/>
    <property type="match status" value="1"/>
</dbReference>
<evidence type="ECO:0000256" key="1">
    <source>
        <dbReference type="ARBA" id="ARBA00022481"/>
    </source>
</evidence>
<keyword evidence="2" id="KW-0472">Membrane</keyword>
<gene>
    <name evidence="3" type="ORF">IPV69_08580</name>
</gene>
<organism evidence="3 4">
    <name type="scientific">Humisphaera borealis</name>
    <dbReference type="NCBI Taxonomy" id="2807512"/>
    <lineage>
        <taxon>Bacteria</taxon>
        <taxon>Pseudomonadati</taxon>
        <taxon>Planctomycetota</taxon>
        <taxon>Phycisphaerae</taxon>
        <taxon>Tepidisphaerales</taxon>
        <taxon>Tepidisphaeraceae</taxon>
        <taxon>Humisphaera</taxon>
    </lineage>
</organism>
<reference evidence="3 4" key="1">
    <citation type="submission" date="2020-10" db="EMBL/GenBank/DDBJ databases">
        <title>Wide distribution of Phycisphaera-like planctomycetes from WD2101 soil group in peatlands and genome analysis of the first cultivated representative.</title>
        <authorList>
            <person name="Dedysh S.N."/>
            <person name="Beletsky A.V."/>
            <person name="Ivanova A."/>
            <person name="Kulichevskaya I.S."/>
            <person name="Suzina N.E."/>
            <person name="Philippov D.A."/>
            <person name="Rakitin A.L."/>
            <person name="Mardanov A.V."/>
            <person name="Ravin N.V."/>
        </authorList>
    </citation>
    <scope>NUCLEOTIDE SEQUENCE [LARGE SCALE GENOMIC DNA]</scope>
    <source>
        <strain evidence="3 4">M1803</strain>
    </source>
</reference>
<dbReference type="PANTHER" id="PTHR30093">
    <property type="entry name" value="GENERAL SECRETION PATHWAY PROTEIN G"/>
    <property type="match status" value="1"/>
</dbReference>
<proteinExistence type="predicted"/>
<dbReference type="PRINTS" id="PR00813">
    <property type="entry name" value="BCTERIALGSPG"/>
</dbReference>
<dbReference type="NCBIfam" id="TIGR02532">
    <property type="entry name" value="IV_pilin_GFxxxE"/>
    <property type="match status" value="1"/>
</dbReference>
<keyword evidence="2" id="KW-0812">Transmembrane</keyword>
<keyword evidence="4" id="KW-1185">Reference proteome</keyword>
<evidence type="ECO:0000313" key="3">
    <source>
        <dbReference type="EMBL" id="QOV91393.1"/>
    </source>
</evidence>